<dbReference type="SUPFAM" id="SSF52788">
    <property type="entry name" value="Phosphotyrosine protein phosphatases I"/>
    <property type="match status" value="1"/>
</dbReference>
<dbReference type="EMBL" id="BAABDM010000001">
    <property type="protein sequence ID" value="GAA4086058.1"/>
    <property type="molecule type" value="Genomic_DNA"/>
</dbReference>
<keyword evidence="7" id="KW-1185">Reference proteome</keyword>
<dbReference type="SMART" id="SM00226">
    <property type="entry name" value="LMWPc"/>
    <property type="match status" value="1"/>
</dbReference>
<dbReference type="InterPro" id="IPR050438">
    <property type="entry name" value="LMW_PTPase"/>
</dbReference>
<dbReference type="Gene3D" id="3.40.50.2300">
    <property type="match status" value="1"/>
</dbReference>
<organism evidence="6 7">
    <name type="scientific">Zhongshania borealis</name>
    <dbReference type="NCBI Taxonomy" id="889488"/>
    <lineage>
        <taxon>Bacteria</taxon>
        <taxon>Pseudomonadati</taxon>
        <taxon>Pseudomonadota</taxon>
        <taxon>Gammaproteobacteria</taxon>
        <taxon>Cellvibrionales</taxon>
        <taxon>Spongiibacteraceae</taxon>
        <taxon>Zhongshania</taxon>
    </lineage>
</organism>
<dbReference type="InterPro" id="IPR036196">
    <property type="entry name" value="Ptyr_pPase_sf"/>
</dbReference>
<feature type="domain" description="Phosphotyrosine protein phosphatase I" evidence="5">
    <location>
        <begin position="14"/>
        <end position="163"/>
    </location>
</feature>
<accession>A0ABP7WCV2</accession>
<dbReference type="Pfam" id="PF01451">
    <property type="entry name" value="LMWPc"/>
    <property type="match status" value="1"/>
</dbReference>
<gene>
    <name evidence="6" type="ORF">GCM10022414_06090</name>
</gene>
<dbReference type="Proteomes" id="UP001500392">
    <property type="component" value="Unassembled WGS sequence"/>
</dbReference>
<dbReference type="PANTHER" id="PTHR11717:SF7">
    <property type="entry name" value="LOW MOLECULAR WEIGHT PHOSPHOTYROSINE PROTEIN PHOSPHATASE"/>
    <property type="match status" value="1"/>
</dbReference>
<dbReference type="InterPro" id="IPR017867">
    <property type="entry name" value="Tyr_phospatase_low_mol_wt"/>
</dbReference>
<dbReference type="CDD" id="cd16343">
    <property type="entry name" value="LMWPTP"/>
    <property type="match status" value="1"/>
</dbReference>
<evidence type="ECO:0000313" key="6">
    <source>
        <dbReference type="EMBL" id="GAA4086058.1"/>
    </source>
</evidence>
<keyword evidence="3" id="KW-0378">Hydrolase</keyword>
<keyword evidence="4" id="KW-0904">Protein phosphatase</keyword>
<reference evidence="7" key="1">
    <citation type="journal article" date="2019" name="Int. J. Syst. Evol. Microbiol.">
        <title>The Global Catalogue of Microorganisms (GCM) 10K type strain sequencing project: providing services to taxonomists for standard genome sequencing and annotation.</title>
        <authorList>
            <consortium name="The Broad Institute Genomics Platform"/>
            <consortium name="The Broad Institute Genome Sequencing Center for Infectious Disease"/>
            <person name="Wu L."/>
            <person name="Ma J."/>
        </authorList>
    </citation>
    <scope>NUCLEOTIDE SEQUENCE [LARGE SCALE GENOMIC DNA]</scope>
    <source>
        <strain evidence="7">JCM 17304</strain>
    </source>
</reference>
<comment type="caution">
    <text evidence="6">The sequence shown here is derived from an EMBL/GenBank/DDBJ whole genome shotgun (WGS) entry which is preliminary data.</text>
</comment>
<evidence type="ECO:0000256" key="1">
    <source>
        <dbReference type="ARBA" id="ARBA00011063"/>
    </source>
</evidence>
<evidence type="ECO:0000256" key="3">
    <source>
        <dbReference type="ARBA" id="ARBA00022801"/>
    </source>
</evidence>
<comment type="similarity">
    <text evidence="1">Belongs to the low molecular weight phosphotyrosine protein phosphatase family.</text>
</comment>
<evidence type="ECO:0000313" key="7">
    <source>
        <dbReference type="Proteomes" id="UP001500392"/>
    </source>
</evidence>
<dbReference type="InterPro" id="IPR023485">
    <property type="entry name" value="Ptyr_pPase"/>
</dbReference>
<proteinExistence type="inferred from homology"/>
<evidence type="ECO:0000256" key="2">
    <source>
        <dbReference type="ARBA" id="ARBA00013064"/>
    </source>
</evidence>
<dbReference type="EC" id="3.1.3.48" evidence="2"/>
<evidence type="ECO:0000259" key="5">
    <source>
        <dbReference type="SMART" id="SM00226"/>
    </source>
</evidence>
<name>A0ABP7WCV2_9GAMM</name>
<dbReference type="PRINTS" id="PR00719">
    <property type="entry name" value="LMWPTPASE"/>
</dbReference>
<sequence length="170" mass="18775">MAAQYLEPEFYMPIHVVFVCLGNICRSPAAQGVFEKYINDAGLADEITVDSCGTAAFNIGKSPDPRSIAAAGRAGYDITQQIARQINDEDYHRASYVIAMDRMNLTNVLAWAPAGFEGEIKLLMDYCGHSGNSQIPDPYYDDEHSFDRVIQQIEIAAKGLLDTIIDRHGI</sequence>
<dbReference type="PANTHER" id="PTHR11717">
    <property type="entry name" value="LOW MOLECULAR WEIGHT PROTEIN TYROSINE PHOSPHATASE"/>
    <property type="match status" value="1"/>
</dbReference>
<protein>
    <recommendedName>
        <fullName evidence="2">protein-tyrosine-phosphatase</fullName>
        <ecNumber evidence="2">3.1.3.48</ecNumber>
    </recommendedName>
</protein>
<dbReference type="RefSeq" id="WP_344932326.1">
    <property type="nucleotide sequence ID" value="NZ_BAABDM010000001.1"/>
</dbReference>
<evidence type="ECO:0000256" key="4">
    <source>
        <dbReference type="ARBA" id="ARBA00022912"/>
    </source>
</evidence>